<dbReference type="InterPro" id="IPR011055">
    <property type="entry name" value="Dup_hybrid_motif"/>
</dbReference>
<evidence type="ECO:0000256" key="5">
    <source>
        <dbReference type="ARBA" id="ARBA00012232"/>
    </source>
</evidence>
<keyword evidence="8" id="KW-0762">Sugar transport</keyword>
<dbReference type="Proteomes" id="UP001184150">
    <property type="component" value="Unassembled WGS sequence"/>
</dbReference>
<dbReference type="Pfam" id="PF00381">
    <property type="entry name" value="PTS-HPr"/>
    <property type="match status" value="1"/>
</dbReference>
<keyword evidence="18" id="KW-1185">Reference proteome</keyword>
<evidence type="ECO:0000313" key="18">
    <source>
        <dbReference type="Proteomes" id="UP001184150"/>
    </source>
</evidence>
<dbReference type="InterPro" id="IPR006318">
    <property type="entry name" value="PTS_EI-like"/>
</dbReference>
<feature type="domain" description="PTS EIIA type-1" evidence="15">
    <location>
        <begin position="22"/>
        <end position="126"/>
    </location>
</feature>
<evidence type="ECO:0000256" key="9">
    <source>
        <dbReference type="ARBA" id="ARBA00022679"/>
    </source>
</evidence>
<reference evidence="17 18" key="1">
    <citation type="submission" date="2023-07" db="EMBL/GenBank/DDBJ databases">
        <title>Sorghum-associated microbial communities from plants grown in Nebraska, USA.</title>
        <authorList>
            <person name="Schachtman D."/>
        </authorList>
    </citation>
    <scope>NUCLEOTIDE SEQUENCE [LARGE SCALE GENOMIC DNA]</scope>
    <source>
        <strain evidence="17 18">DS1027</strain>
    </source>
</reference>
<dbReference type="Gene3D" id="3.20.20.60">
    <property type="entry name" value="Phosphoenolpyruvate-binding domains"/>
    <property type="match status" value="1"/>
</dbReference>
<comment type="similarity">
    <text evidence="4">Belongs to the PEP-utilizing enzyme family.</text>
</comment>
<feature type="domain" description="HPr" evidence="16">
    <location>
        <begin position="165"/>
        <end position="258"/>
    </location>
</feature>
<comment type="caution">
    <text evidence="17">The sequence shown here is derived from an EMBL/GenBank/DDBJ whole genome shotgun (WGS) entry which is preliminary data.</text>
</comment>
<dbReference type="RefSeq" id="WP_309805878.1">
    <property type="nucleotide sequence ID" value="NZ_JAVDRD010000008.1"/>
</dbReference>
<dbReference type="CDD" id="cd00367">
    <property type="entry name" value="PTS-HPr_like"/>
    <property type="match status" value="1"/>
</dbReference>
<dbReference type="PRINTS" id="PR01736">
    <property type="entry name" value="PHPHTRNFRASE"/>
</dbReference>
<dbReference type="InterPro" id="IPR001020">
    <property type="entry name" value="PTS_HPr_His_P_site"/>
</dbReference>
<protein>
    <recommendedName>
        <fullName evidence="5">phosphoenolpyruvate--protein phosphotransferase</fullName>
        <ecNumber evidence="5">2.7.3.9</ecNumber>
    </recommendedName>
</protein>
<evidence type="ECO:0000313" key="17">
    <source>
        <dbReference type="EMBL" id="MDR6512232.1"/>
    </source>
</evidence>
<dbReference type="InterPro" id="IPR040442">
    <property type="entry name" value="Pyrv_kinase-like_dom_sf"/>
</dbReference>
<evidence type="ECO:0000256" key="11">
    <source>
        <dbReference type="ARBA" id="ARBA00022723"/>
    </source>
</evidence>
<dbReference type="InterPro" id="IPR015813">
    <property type="entry name" value="Pyrv/PenolPyrv_kinase-like_dom"/>
</dbReference>
<keyword evidence="10" id="KW-0598">Phosphotransferase system</keyword>
<dbReference type="InterPro" id="IPR008731">
    <property type="entry name" value="PTS_EIN"/>
</dbReference>
<keyword evidence="6" id="KW-0813">Transport</keyword>
<dbReference type="InterPro" id="IPR035895">
    <property type="entry name" value="HPr-like_sf"/>
</dbReference>
<dbReference type="Gene3D" id="1.10.274.10">
    <property type="entry name" value="PtsI, HPr-binding domain"/>
    <property type="match status" value="1"/>
</dbReference>
<dbReference type="InterPro" id="IPR036637">
    <property type="entry name" value="Phosphohistidine_dom_sf"/>
</dbReference>
<comment type="cofactor">
    <cofactor evidence="2">
        <name>Mg(2+)</name>
        <dbReference type="ChEBI" id="CHEBI:18420"/>
    </cofactor>
</comment>
<keyword evidence="12" id="KW-0418">Kinase</keyword>
<proteinExistence type="inferred from homology"/>
<dbReference type="NCBIfam" id="TIGR00830">
    <property type="entry name" value="PTBA"/>
    <property type="match status" value="1"/>
</dbReference>
<evidence type="ECO:0000256" key="1">
    <source>
        <dbReference type="ARBA" id="ARBA00000683"/>
    </source>
</evidence>
<evidence type="ECO:0000256" key="3">
    <source>
        <dbReference type="ARBA" id="ARBA00004496"/>
    </source>
</evidence>
<accession>A0ABU1MPP4</accession>
<evidence type="ECO:0000256" key="12">
    <source>
        <dbReference type="ARBA" id="ARBA00022777"/>
    </source>
</evidence>
<evidence type="ECO:0000256" key="2">
    <source>
        <dbReference type="ARBA" id="ARBA00001946"/>
    </source>
</evidence>
<comment type="subcellular location">
    <subcellularLocation>
        <location evidence="3">Cytoplasm</location>
    </subcellularLocation>
</comment>
<dbReference type="InterPro" id="IPR000121">
    <property type="entry name" value="PEP_util_C"/>
</dbReference>
<gene>
    <name evidence="17" type="ORF">J2792_003115</name>
</gene>
<dbReference type="PROSITE" id="PS51093">
    <property type="entry name" value="PTS_EIIA_TYPE_1"/>
    <property type="match status" value="1"/>
</dbReference>
<keyword evidence="7" id="KW-0963">Cytoplasm</keyword>
<feature type="region of interest" description="Disordered" evidence="14">
    <location>
        <begin position="262"/>
        <end position="284"/>
    </location>
</feature>
<evidence type="ECO:0000256" key="6">
    <source>
        <dbReference type="ARBA" id="ARBA00022448"/>
    </source>
</evidence>
<dbReference type="InterPro" id="IPR036618">
    <property type="entry name" value="PtsI_HPr-bd_sf"/>
</dbReference>
<dbReference type="PROSITE" id="PS00369">
    <property type="entry name" value="PTS_HPR_HIS"/>
    <property type="match status" value="1"/>
</dbReference>
<dbReference type="Gene3D" id="3.30.1340.10">
    <property type="entry name" value="HPr-like"/>
    <property type="match status" value="1"/>
</dbReference>
<evidence type="ECO:0000259" key="15">
    <source>
        <dbReference type="PROSITE" id="PS51093"/>
    </source>
</evidence>
<dbReference type="SUPFAM" id="SSF52009">
    <property type="entry name" value="Phosphohistidine domain"/>
    <property type="match status" value="1"/>
</dbReference>
<sequence>MSSLILAAPFDGWLSPLDDVPDPVFAQRLLGDGLAIDPLDGTLHAPADGTVVSVHAARHAITLRLAGGVEVLMHIGLETVRLNGEGFVAHVEAGDTVAAGDRLISVDLGTVAPRVKGMITPIVITETAGHAVIERAAPGRIARGAPLLVLGSAQAESAAPAAAFAATAQATLRLPLAHGLHARPAARLAELAKSYDADVRIVPAATPNATPCRLRSPSAVMALGLRHGDALTLLASGPAAAAVIEALADLIATGMGELRPLAQQAAPTSAPAHKPAESVDTSPIAPGERLMAVTAAAGYAIGQAAWLERPEPPRTAHASGDAGAEIAHFTQALAAFRAALEQRAQDQAGSEQAAILIAHRQLLDDEDILESVGDAMTRGDSASLAWQRTMQARAATLRAAPDPHIAQRADDFIDLEWQLQWHLAGQEPPAVSLPEAAIVIARDLVPSQVAALSPAQVAGLVTAQGGPTSHVAIIAASKGIPALVAAGPRVLSIAPGTPLLLDATGATLTVDPDAATWATAQAEAARRQARKAAAQAASGLEGRTSDGLRIEVCANLGKRSEAAPAVANGAEGCGLLRTEFLFLDRASAPDEDEQTADYTAIAQALDGRPLIIRLLDIGGDKPAPYLPMAAEENPALGVRGIRVGLAQREMLVPQLRAVLRAGAGAAAGAVKVMAPMIARVEELRAVRAALDAEAAKLGVAAVPLGVMVETPAAAVMADALAAECDFLSIGTNDLTQYALAMDRGNPAVAGSIDGLDPAVLRLIGLCCEGAQSHGKWVGVCGGLASDPLAVPILIGLGVTELSAAPAMVPEIKALVRALSAQDCRGLASAVLQASSAAQVRVLATQMIEGVAQ</sequence>
<dbReference type="InterPro" id="IPR050499">
    <property type="entry name" value="PEP-utilizing_PTS_enzyme"/>
</dbReference>
<dbReference type="SUPFAM" id="SSF51261">
    <property type="entry name" value="Duplicated hybrid motif"/>
    <property type="match status" value="1"/>
</dbReference>
<dbReference type="EMBL" id="JAVDRD010000008">
    <property type="protein sequence ID" value="MDR6512232.1"/>
    <property type="molecule type" value="Genomic_DNA"/>
</dbReference>
<evidence type="ECO:0000256" key="10">
    <source>
        <dbReference type="ARBA" id="ARBA00022683"/>
    </source>
</evidence>
<dbReference type="NCBIfam" id="TIGR01417">
    <property type="entry name" value="PTS_I_fam"/>
    <property type="match status" value="1"/>
</dbReference>
<dbReference type="PANTHER" id="PTHR46244:SF6">
    <property type="entry name" value="PHOSPHOENOLPYRUVATE-PROTEIN PHOSPHOTRANSFERASE"/>
    <property type="match status" value="1"/>
</dbReference>
<dbReference type="PANTHER" id="PTHR46244">
    <property type="entry name" value="PHOSPHOENOLPYRUVATE-PROTEIN PHOSPHOTRANSFERASE"/>
    <property type="match status" value="1"/>
</dbReference>
<keyword evidence="9" id="KW-0808">Transferase</keyword>
<dbReference type="InterPro" id="IPR000032">
    <property type="entry name" value="HPr-like"/>
</dbReference>
<dbReference type="Pfam" id="PF00391">
    <property type="entry name" value="PEP-utilizers"/>
    <property type="match status" value="1"/>
</dbReference>
<keyword evidence="11" id="KW-0479">Metal-binding</keyword>
<dbReference type="SUPFAM" id="SSF55594">
    <property type="entry name" value="HPr-like"/>
    <property type="match status" value="1"/>
</dbReference>
<dbReference type="InterPro" id="IPR001127">
    <property type="entry name" value="PTS_EIIA_1_perm"/>
</dbReference>
<dbReference type="PROSITE" id="PS51350">
    <property type="entry name" value="PTS_HPR_DOM"/>
    <property type="match status" value="1"/>
</dbReference>
<dbReference type="EC" id="2.7.3.9" evidence="5"/>
<evidence type="ECO:0000259" key="16">
    <source>
        <dbReference type="PROSITE" id="PS51350"/>
    </source>
</evidence>
<dbReference type="InterPro" id="IPR008279">
    <property type="entry name" value="PEP-util_enz_mobile_dom"/>
</dbReference>
<dbReference type="PRINTS" id="PR00107">
    <property type="entry name" value="PHOSPHOCPHPR"/>
</dbReference>
<comment type="catalytic activity">
    <reaction evidence="1">
        <text>L-histidyl-[protein] + phosphoenolpyruvate = N(pros)-phospho-L-histidyl-[protein] + pyruvate</text>
        <dbReference type="Rhea" id="RHEA:23880"/>
        <dbReference type="Rhea" id="RHEA-COMP:9745"/>
        <dbReference type="Rhea" id="RHEA-COMP:9746"/>
        <dbReference type="ChEBI" id="CHEBI:15361"/>
        <dbReference type="ChEBI" id="CHEBI:29979"/>
        <dbReference type="ChEBI" id="CHEBI:58702"/>
        <dbReference type="ChEBI" id="CHEBI:64837"/>
        <dbReference type="EC" id="2.7.3.9"/>
    </reaction>
</comment>
<dbReference type="Gene3D" id="2.70.70.10">
    <property type="entry name" value="Glucose Permease (Domain IIA)"/>
    <property type="match status" value="1"/>
</dbReference>
<evidence type="ECO:0000256" key="8">
    <source>
        <dbReference type="ARBA" id="ARBA00022597"/>
    </source>
</evidence>
<dbReference type="SUPFAM" id="SSF47831">
    <property type="entry name" value="Enzyme I of the PEP:sugar phosphotransferase system HPr-binding (sub)domain"/>
    <property type="match status" value="1"/>
</dbReference>
<keyword evidence="13" id="KW-0460">Magnesium</keyword>
<evidence type="ECO:0000256" key="7">
    <source>
        <dbReference type="ARBA" id="ARBA00022490"/>
    </source>
</evidence>
<dbReference type="InterPro" id="IPR023151">
    <property type="entry name" value="PEP_util_CS"/>
</dbReference>
<dbReference type="PROSITE" id="PS00371">
    <property type="entry name" value="PTS_EIIA_TYPE_1_HIS"/>
    <property type="match status" value="1"/>
</dbReference>
<organism evidence="17 18">
    <name type="scientific">Novosphingobium capsulatum</name>
    <dbReference type="NCBI Taxonomy" id="13688"/>
    <lineage>
        <taxon>Bacteria</taxon>
        <taxon>Pseudomonadati</taxon>
        <taxon>Pseudomonadota</taxon>
        <taxon>Alphaproteobacteria</taxon>
        <taxon>Sphingomonadales</taxon>
        <taxon>Sphingomonadaceae</taxon>
        <taxon>Novosphingobium</taxon>
    </lineage>
</organism>
<dbReference type="Pfam" id="PF02896">
    <property type="entry name" value="PEP-utilizers_C"/>
    <property type="match status" value="1"/>
</dbReference>
<dbReference type="SUPFAM" id="SSF51621">
    <property type="entry name" value="Phosphoenolpyruvate/pyruvate domain"/>
    <property type="match status" value="1"/>
</dbReference>
<name>A0ABU1MPP4_9SPHN</name>
<dbReference type="Gene3D" id="3.50.30.10">
    <property type="entry name" value="Phosphohistidine domain"/>
    <property type="match status" value="1"/>
</dbReference>
<evidence type="ECO:0000256" key="13">
    <source>
        <dbReference type="ARBA" id="ARBA00022842"/>
    </source>
</evidence>
<evidence type="ECO:0000256" key="14">
    <source>
        <dbReference type="SAM" id="MobiDB-lite"/>
    </source>
</evidence>
<dbReference type="Pfam" id="PF05524">
    <property type="entry name" value="PEP-utilisers_N"/>
    <property type="match status" value="1"/>
</dbReference>
<dbReference type="Pfam" id="PF00358">
    <property type="entry name" value="PTS_EIIA_1"/>
    <property type="match status" value="1"/>
</dbReference>
<evidence type="ECO:0000256" key="4">
    <source>
        <dbReference type="ARBA" id="ARBA00007837"/>
    </source>
</evidence>
<dbReference type="PROSITE" id="PS00742">
    <property type="entry name" value="PEP_ENZYMES_2"/>
    <property type="match status" value="1"/>
</dbReference>